<comment type="subcellular location">
    <subcellularLocation>
        <location evidence="1">Cell membrane</location>
        <topology evidence="1">Multi-pass membrane protein</topology>
    </subcellularLocation>
</comment>
<gene>
    <name evidence="8" type="ORF">QB898_01840</name>
</gene>
<feature type="transmembrane region" description="Helical" evidence="7">
    <location>
        <begin position="45"/>
        <end position="68"/>
    </location>
</feature>
<evidence type="ECO:0000256" key="3">
    <source>
        <dbReference type="ARBA" id="ARBA00022692"/>
    </source>
</evidence>
<dbReference type="Proteomes" id="UP001237156">
    <property type="component" value="Unassembled WGS sequence"/>
</dbReference>
<feature type="transmembrane region" description="Helical" evidence="7">
    <location>
        <begin position="112"/>
        <end position="136"/>
    </location>
</feature>
<keyword evidence="2" id="KW-1003">Cell membrane</keyword>
<proteinExistence type="predicted"/>
<accession>A0AAW6RKR5</accession>
<organism evidence="8 9">
    <name type="scientific">Ottowia cancrivicina</name>
    <dbReference type="NCBI Taxonomy" id="3040346"/>
    <lineage>
        <taxon>Bacteria</taxon>
        <taxon>Pseudomonadati</taxon>
        <taxon>Pseudomonadota</taxon>
        <taxon>Betaproteobacteria</taxon>
        <taxon>Burkholderiales</taxon>
        <taxon>Comamonadaceae</taxon>
        <taxon>Ottowia</taxon>
    </lineage>
</organism>
<keyword evidence="3 7" id="KW-0812">Transmembrane</keyword>
<dbReference type="RefSeq" id="WP_279523561.1">
    <property type="nucleotide sequence ID" value="NZ_JARVII010000002.1"/>
</dbReference>
<comment type="caution">
    <text evidence="8">The sequence shown here is derived from an EMBL/GenBank/DDBJ whole genome shotgun (WGS) entry which is preliminary data.</text>
</comment>
<evidence type="ECO:0000256" key="6">
    <source>
        <dbReference type="SAM" id="MobiDB-lite"/>
    </source>
</evidence>
<evidence type="ECO:0000256" key="7">
    <source>
        <dbReference type="SAM" id="Phobius"/>
    </source>
</evidence>
<evidence type="ECO:0000313" key="9">
    <source>
        <dbReference type="Proteomes" id="UP001237156"/>
    </source>
</evidence>
<evidence type="ECO:0000313" key="8">
    <source>
        <dbReference type="EMBL" id="MDG9698472.1"/>
    </source>
</evidence>
<keyword evidence="4 7" id="KW-1133">Transmembrane helix</keyword>
<protein>
    <submittedName>
        <fullName evidence="8">ATP synthase subunit I</fullName>
    </submittedName>
</protein>
<dbReference type="EMBL" id="JARVII010000002">
    <property type="protein sequence ID" value="MDG9698472.1"/>
    <property type="molecule type" value="Genomic_DNA"/>
</dbReference>
<evidence type="ECO:0000256" key="2">
    <source>
        <dbReference type="ARBA" id="ARBA00022475"/>
    </source>
</evidence>
<name>A0AAW6RKR5_9BURK</name>
<dbReference type="GO" id="GO:0005886">
    <property type="term" value="C:plasma membrane"/>
    <property type="evidence" value="ECO:0007669"/>
    <property type="project" value="UniProtKB-SubCell"/>
</dbReference>
<sequence>MAECAAQASSEVEFASFPDEDGVETTPPPLTAQQAQQWRKNHRPLSLAGTLLMQMTVSAFVSLLVWALTQSRSAAGSAAYGSAAVVLPAALFAFGTTGLWRPQTPLAGVSLLRLFVWEGAKIALTVAMLCMAPRLLGSQLDWLALLAGFVLVIKSYWLSLWWQSARRKAMS</sequence>
<dbReference type="Pfam" id="PF03899">
    <property type="entry name" value="ATP-synt_I"/>
    <property type="match status" value="1"/>
</dbReference>
<dbReference type="AlphaFoldDB" id="A0AAW6RKR5"/>
<reference evidence="8 9" key="1">
    <citation type="submission" date="2023-04" db="EMBL/GenBank/DDBJ databases">
        <title>Ottowia paracancer sp. nov., isolated from human stomach.</title>
        <authorList>
            <person name="Song Y."/>
        </authorList>
    </citation>
    <scope>NUCLEOTIDE SEQUENCE [LARGE SCALE GENOMIC DNA]</scope>
    <source>
        <strain evidence="8 9">10c7w1</strain>
    </source>
</reference>
<evidence type="ECO:0000256" key="1">
    <source>
        <dbReference type="ARBA" id="ARBA00004651"/>
    </source>
</evidence>
<dbReference type="InterPro" id="IPR005598">
    <property type="entry name" value="ATP_synth_I"/>
</dbReference>
<keyword evidence="5 7" id="KW-0472">Membrane</keyword>
<feature type="transmembrane region" description="Helical" evidence="7">
    <location>
        <begin position="142"/>
        <end position="162"/>
    </location>
</feature>
<evidence type="ECO:0000256" key="5">
    <source>
        <dbReference type="ARBA" id="ARBA00023136"/>
    </source>
</evidence>
<feature type="region of interest" description="Disordered" evidence="6">
    <location>
        <begin position="1"/>
        <end position="31"/>
    </location>
</feature>
<feature type="transmembrane region" description="Helical" evidence="7">
    <location>
        <begin position="80"/>
        <end position="100"/>
    </location>
</feature>
<keyword evidence="9" id="KW-1185">Reference proteome</keyword>
<evidence type="ECO:0000256" key="4">
    <source>
        <dbReference type="ARBA" id="ARBA00022989"/>
    </source>
</evidence>